<keyword evidence="3" id="KW-1185">Reference proteome</keyword>
<evidence type="ECO:0000313" key="3">
    <source>
        <dbReference type="Proteomes" id="UP000265520"/>
    </source>
</evidence>
<feature type="compositionally biased region" description="Polar residues" evidence="1">
    <location>
        <begin position="20"/>
        <end position="41"/>
    </location>
</feature>
<comment type="caution">
    <text evidence="2">The sequence shown here is derived from an EMBL/GenBank/DDBJ whole genome shotgun (WGS) entry which is preliminary data.</text>
</comment>
<protein>
    <submittedName>
        <fullName evidence="2">Uncharacterized protein</fullName>
    </submittedName>
</protein>
<accession>A0A392W7L1</accession>
<dbReference type="Proteomes" id="UP000265520">
    <property type="component" value="Unassembled WGS sequence"/>
</dbReference>
<feature type="non-terminal residue" evidence="2">
    <location>
        <position position="1"/>
    </location>
</feature>
<dbReference type="AlphaFoldDB" id="A0A392W7L1"/>
<proteinExistence type="predicted"/>
<organism evidence="2 3">
    <name type="scientific">Trifolium medium</name>
    <dbReference type="NCBI Taxonomy" id="97028"/>
    <lineage>
        <taxon>Eukaryota</taxon>
        <taxon>Viridiplantae</taxon>
        <taxon>Streptophyta</taxon>
        <taxon>Embryophyta</taxon>
        <taxon>Tracheophyta</taxon>
        <taxon>Spermatophyta</taxon>
        <taxon>Magnoliopsida</taxon>
        <taxon>eudicotyledons</taxon>
        <taxon>Gunneridae</taxon>
        <taxon>Pentapetalae</taxon>
        <taxon>rosids</taxon>
        <taxon>fabids</taxon>
        <taxon>Fabales</taxon>
        <taxon>Fabaceae</taxon>
        <taxon>Papilionoideae</taxon>
        <taxon>50 kb inversion clade</taxon>
        <taxon>NPAAA clade</taxon>
        <taxon>Hologalegina</taxon>
        <taxon>IRL clade</taxon>
        <taxon>Trifolieae</taxon>
        <taxon>Trifolium</taxon>
    </lineage>
</organism>
<feature type="non-terminal residue" evidence="2">
    <location>
        <position position="65"/>
    </location>
</feature>
<sequence length="65" mass="7106">VDNGSSVERNVILIDDPQHQAKSSSPTQSQLQAKSLSTEPSNVKALQGETLEEFRRSVKKAELPT</sequence>
<reference evidence="2 3" key="1">
    <citation type="journal article" date="2018" name="Front. Plant Sci.">
        <title>Red Clover (Trifolium pratense) and Zigzag Clover (T. medium) - A Picture of Genomic Similarities and Differences.</title>
        <authorList>
            <person name="Dluhosova J."/>
            <person name="Istvanek J."/>
            <person name="Nedelnik J."/>
            <person name="Repkova J."/>
        </authorList>
    </citation>
    <scope>NUCLEOTIDE SEQUENCE [LARGE SCALE GENOMIC DNA]</scope>
    <source>
        <strain evidence="3">cv. 10/8</strain>
        <tissue evidence="2">Leaf</tissue>
    </source>
</reference>
<evidence type="ECO:0000256" key="1">
    <source>
        <dbReference type="SAM" id="MobiDB-lite"/>
    </source>
</evidence>
<evidence type="ECO:0000313" key="2">
    <source>
        <dbReference type="EMBL" id="MCI95732.1"/>
    </source>
</evidence>
<feature type="region of interest" description="Disordered" evidence="1">
    <location>
        <begin position="1"/>
        <end position="49"/>
    </location>
</feature>
<name>A0A392W7L1_9FABA</name>
<dbReference type="EMBL" id="LXQA011395212">
    <property type="protein sequence ID" value="MCI95732.1"/>
    <property type="molecule type" value="Genomic_DNA"/>
</dbReference>